<keyword evidence="1" id="KW-1133">Transmembrane helix</keyword>
<name>A0A2P7B8X1_9HYPH</name>
<dbReference type="GO" id="GO:0005886">
    <property type="term" value="C:plasma membrane"/>
    <property type="evidence" value="ECO:0007669"/>
    <property type="project" value="TreeGrafter"/>
</dbReference>
<keyword evidence="3" id="KW-1185">Reference proteome</keyword>
<keyword evidence="1" id="KW-0812">Transmembrane</keyword>
<sequence length="124" mass="13766">MNGTKRTFYFALGWVMVALGFVGAFLPVVPTTIFLILAAWCFSRSSPRFEKWLLEHPVFGPTLVQWRKYGAVPKRAKWIACAGMVFGYGAFFYFARPTPIIGGVVAVFFIACAAYVLTRPSIAA</sequence>
<feature type="transmembrane region" description="Helical" evidence="1">
    <location>
        <begin position="12"/>
        <end position="42"/>
    </location>
</feature>
<dbReference type="Proteomes" id="UP000241764">
    <property type="component" value="Unassembled WGS sequence"/>
</dbReference>
<dbReference type="OrthoDB" id="9816293at2"/>
<keyword evidence="1" id="KW-0472">Membrane</keyword>
<feature type="transmembrane region" description="Helical" evidence="1">
    <location>
        <begin position="76"/>
        <end position="94"/>
    </location>
</feature>
<comment type="caution">
    <text evidence="2">The sequence shown here is derived from an EMBL/GenBank/DDBJ whole genome shotgun (WGS) entry which is preliminary data.</text>
</comment>
<dbReference type="PANTHER" id="PTHR35813:SF1">
    <property type="entry name" value="INNER MEMBRANE PROTEIN YBAN"/>
    <property type="match status" value="1"/>
</dbReference>
<gene>
    <name evidence="2" type="ORF">CU103_18415</name>
</gene>
<feature type="transmembrane region" description="Helical" evidence="1">
    <location>
        <begin position="100"/>
        <end position="118"/>
    </location>
</feature>
<evidence type="ECO:0000256" key="1">
    <source>
        <dbReference type="SAM" id="Phobius"/>
    </source>
</evidence>
<evidence type="ECO:0000313" key="3">
    <source>
        <dbReference type="Proteomes" id="UP000241764"/>
    </source>
</evidence>
<dbReference type="AlphaFoldDB" id="A0A2P7B8X1"/>
<dbReference type="PANTHER" id="PTHR35813">
    <property type="entry name" value="INNER MEMBRANE PROTEIN YBAN"/>
    <property type="match status" value="1"/>
</dbReference>
<proteinExistence type="predicted"/>
<dbReference type="EMBL" id="PGGM01000008">
    <property type="protein sequence ID" value="PSH62872.1"/>
    <property type="molecule type" value="Genomic_DNA"/>
</dbReference>
<protein>
    <submittedName>
        <fullName evidence="2">DUF454 domain-containing protein</fullName>
    </submittedName>
</protein>
<dbReference type="InterPro" id="IPR007401">
    <property type="entry name" value="DUF454"/>
</dbReference>
<dbReference type="PIRSF" id="PIRSF016789">
    <property type="entry name" value="DUF454"/>
    <property type="match status" value="1"/>
</dbReference>
<organism evidence="2 3">
    <name type="scientific">Phyllobacterium sophorae</name>
    <dbReference type="NCBI Taxonomy" id="1520277"/>
    <lineage>
        <taxon>Bacteria</taxon>
        <taxon>Pseudomonadati</taxon>
        <taxon>Pseudomonadota</taxon>
        <taxon>Alphaproteobacteria</taxon>
        <taxon>Hyphomicrobiales</taxon>
        <taxon>Phyllobacteriaceae</taxon>
        <taxon>Phyllobacterium</taxon>
    </lineage>
</organism>
<dbReference type="Pfam" id="PF04304">
    <property type="entry name" value="DUF454"/>
    <property type="match status" value="1"/>
</dbReference>
<dbReference type="RefSeq" id="WP_106665478.1">
    <property type="nucleotide sequence ID" value="NZ_PGGM01000008.1"/>
</dbReference>
<reference evidence="3" key="1">
    <citation type="submission" date="2017-11" db="EMBL/GenBank/DDBJ databases">
        <authorList>
            <person name="Kuznetsova I."/>
            <person name="Sazanova A."/>
            <person name="Chirak E."/>
            <person name="Safronova V."/>
            <person name="Willems A."/>
        </authorList>
    </citation>
    <scope>NUCLEOTIDE SEQUENCE [LARGE SCALE GENOMIC DNA]</scope>
    <source>
        <strain evidence="3">CCBAU 03422</strain>
    </source>
</reference>
<evidence type="ECO:0000313" key="2">
    <source>
        <dbReference type="EMBL" id="PSH62872.1"/>
    </source>
</evidence>
<accession>A0A2P7B8X1</accession>